<reference evidence="1 2" key="2">
    <citation type="journal article" date="2012" name="J. Bacteriol.">
        <title>Complete Genome Sequences of Mycoplasma leachii Strain PG50T and the Pathogenic Mycoplasma mycoides subsp. mycoides Small Colony Biotype Strain Gladysdale.</title>
        <authorList>
            <person name="Wise K.S."/>
            <person name="Calcutt M.J."/>
            <person name="Foecking M.F."/>
            <person name="Madupu R."/>
            <person name="Deboy R.T."/>
            <person name="Roske K."/>
            <person name="Hvinden M.L."/>
            <person name="Martin T.R."/>
            <person name="Durkin A.S."/>
            <person name="Glass J.I."/>
            <person name="Methe B.A."/>
        </authorList>
    </citation>
    <scope>NUCLEOTIDE SEQUENCE [LARGE SCALE GENOMIC DNA]</scope>
    <source>
        <strain evidence="2">DSM 21131 / NCTC 10133 / N29 / PG50</strain>
    </source>
</reference>
<proteinExistence type="predicted"/>
<evidence type="ECO:0000313" key="1">
    <source>
        <dbReference type="EMBL" id="ADR23889.1"/>
    </source>
</evidence>
<dbReference type="Pfam" id="PF03382">
    <property type="entry name" value="DUF285"/>
    <property type="match status" value="1"/>
</dbReference>
<keyword evidence="2" id="KW-1185">Reference proteome</keyword>
<dbReference type="EMBL" id="CP002108">
    <property type="protein sequence ID" value="ADR23889.1"/>
    <property type="molecule type" value="Genomic_DNA"/>
</dbReference>
<accession>E4PSE1</accession>
<reference evidence="2" key="1">
    <citation type="submission" date="2010-07" db="EMBL/GenBank/DDBJ databases">
        <title>Genome sequence of Mycoplasma leachii PG50 MU clone A8.</title>
        <authorList>
            <person name="Wise K."/>
            <person name="Calcutt M.J."/>
            <person name="Foecking M.F."/>
            <person name="Madupu R."/>
            <person name="DeBoy R.T."/>
            <person name="Roske K."/>
            <person name="Martin T.R."/>
            <person name="Hvinden M.L."/>
            <person name="Durkin A.S."/>
            <person name="Glass J."/>
            <person name="Methe B.A."/>
        </authorList>
    </citation>
    <scope>NUCLEOTIDE SEQUENCE [LARGE SCALE GENOMIC DNA]</scope>
    <source>
        <strain evidence="2">DSM 21131 / NCTC 10133 / N29 / PG50</strain>
    </source>
</reference>
<dbReference type="RefSeq" id="WP_013447974.1">
    <property type="nucleotide sequence ID" value="NC_014751.1"/>
</dbReference>
<evidence type="ECO:0000313" key="2">
    <source>
        <dbReference type="Proteomes" id="UP000008712"/>
    </source>
</evidence>
<sequence>MNGMFYSADKFNQNLSSWDVKKVGNAQNFANALKSVMTKDKLSKSNQKYSDDKYIYGS</sequence>
<organism evidence="1 2">
    <name type="scientific">Mycoplasma leachii (strain DSM 21131 / NCTC 10133 / N29 / PG50)</name>
    <dbReference type="NCBI Taxonomy" id="880447"/>
    <lineage>
        <taxon>Bacteria</taxon>
        <taxon>Bacillati</taxon>
        <taxon>Mycoplasmatota</taxon>
        <taxon>Mollicutes</taxon>
        <taxon>Mycoplasmataceae</taxon>
        <taxon>Mycoplasma</taxon>
    </lineage>
</organism>
<dbReference type="AlphaFoldDB" id="E4PSE1"/>
<dbReference type="HOGENOM" id="CLU_2974567_0_0_14"/>
<gene>
    <name evidence="1" type="ordered locus">MSB_A0729</name>
</gene>
<name>E4PSE1_MYCLG</name>
<dbReference type="Proteomes" id="UP000008712">
    <property type="component" value="Chromosome"/>
</dbReference>
<dbReference type="KEGG" id="mlc:MSB_A0729"/>
<dbReference type="InterPro" id="IPR005046">
    <property type="entry name" value="DUF285"/>
</dbReference>
<protein>
    <submittedName>
        <fullName evidence="1">PARCEL domain protein</fullName>
    </submittedName>
</protein>